<keyword evidence="11" id="KW-0862">Zinc</keyword>
<keyword evidence="2" id="KW-1017">Isopeptide bond</keyword>
<dbReference type="InterPro" id="IPR013087">
    <property type="entry name" value="Znf_C2H2_type"/>
</dbReference>
<evidence type="ECO:0000256" key="4">
    <source>
        <dbReference type="ARBA" id="ARBA00022555"/>
    </source>
</evidence>
<evidence type="ECO:0000256" key="1">
    <source>
        <dbReference type="ARBA" id="ARBA00004604"/>
    </source>
</evidence>
<dbReference type="Gene3D" id="3.40.50.150">
    <property type="entry name" value="Vaccinia Virus protein VP39"/>
    <property type="match status" value="1"/>
</dbReference>
<comment type="similarity">
    <text evidence="19">Belongs to the class I-like SAM-binding methyltransferase superfamily. Trm1 family.</text>
</comment>
<evidence type="ECO:0000256" key="19">
    <source>
        <dbReference type="PROSITE-ProRule" id="PRU00958"/>
    </source>
</evidence>
<keyword evidence="10 18" id="KW-0863">Zinc-finger</keyword>
<keyword evidence="5 19" id="KW-0489">Methyltransferase</keyword>
<dbReference type="InParanoid" id="A0A1S2ZSI4"/>
<dbReference type="PROSITE" id="PS51626">
    <property type="entry name" value="SAM_MT_TRM1"/>
    <property type="match status" value="1"/>
</dbReference>
<evidence type="ECO:0000313" key="22">
    <source>
        <dbReference type="Proteomes" id="UP001652624"/>
    </source>
</evidence>
<evidence type="ECO:0000256" key="7">
    <source>
        <dbReference type="ARBA" id="ARBA00022691"/>
    </source>
</evidence>
<evidence type="ECO:0000256" key="2">
    <source>
        <dbReference type="ARBA" id="ARBA00022499"/>
    </source>
</evidence>
<organism evidence="22 23">
    <name type="scientific">Erinaceus europaeus</name>
    <name type="common">Western European hedgehog</name>
    <dbReference type="NCBI Taxonomy" id="9365"/>
    <lineage>
        <taxon>Eukaryota</taxon>
        <taxon>Metazoa</taxon>
        <taxon>Chordata</taxon>
        <taxon>Craniata</taxon>
        <taxon>Vertebrata</taxon>
        <taxon>Euteleostomi</taxon>
        <taxon>Mammalia</taxon>
        <taxon>Eutheria</taxon>
        <taxon>Laurasiatheria</taxon>
        <taxon>Eulipotyphla</taxon>
        <taxon>Erinaceidae</taxon>
        <taxon>Erinaceinae</taxon>
        <taxon>Erinaceus</taxon>
    </lineage>
</organism>
<evidence type="ECO:0000256" key="5">
    <source>
        <dbReference type="ARBA" id="ARBA00022603"/>
    </source>
</evidence>
<dbReference type="InterPro" id="IPR029063">
    <property type="entry name" value="SAM-dependent_MTases_sf"/>
</dbReference>
<dbReference type="FunCoup" id="A0A1S2ZSI4">
    <property type="interactions" value="1155"/>
</dbReference>
<dbReference type="FunFam" id="3.30.56.70:FF:000001">
    <property type="entry name" value="tRNA (guanine(26)-N(2))-dimethyltransferase"/>
    <property type="match status" value="1"/>
</dbReference>
<keyword evidence="12" id="KW-0832">Ubl conjugation</keyword>
<dbReference type="GeneID" id="103114188"/>
<proteinExistence type="inferred from homology"/>
<keyword evidence="4 19" id="KW-0820">tRNA-binding</keyword>
<evidence type="ECO:0000256" key="11">
    <source>
        <dbReference type="ARBA" id="ARBA00022833"/>
    </source>
</evidence>
<sequence>MENMAEEERPPQDPELEVSVPEAPPAPALESAPTPASAPAPSAASASDEAGSERHISIQRQLADLEKLTFLMEGDFDSASSLNSDNLNAGNRQICPLCPKEKFRACNSHKLRRHLQNLHWKVSVEFEGYRMCICHLPCRPVKPNIIGEQISSKMGAHYHCIICSATISRRTDMLGHVRRHVNKGETKSRYIAASAAKPPNEILKESDTDVQVCPNYSVPQKTDSYFNPKMKLNRQLIFCTLAALTEERKPLECLDAFGATGIMGLQWAKHLGNDVKVTINDLNENSVTLIQENCHLNKLKVVVDSKEKEESGDILQEGEKNLGNIKVTKMDANVLMHLRSFDFIHLDPFGTSVNYLDSAFRNIRNLGIVSVTSTDISSLYAKAQHVARRHYGCNIVRTEYYKELAARIVVAAVARAAARCNKGIEVLFAVALEHFVLVVVRVLRGPTSADETTKKIQYLIHCQWCEERIFQKDGNMVEENPYRQLPCNCHGSMPGKTAIELGPLWSSSLFNTGFLKRMLFESLHHGLEDIQPLIKTLIFESECTPQSQFSVHTPSNFNKQGKRKSNEAIVSLAKKQKGDNSTEHPPFYYNIHRHSIKGMNMPKLKKFLCYLSEAGFRVSRTHFDPMGVRTDAPLMQFKSILLKYSTPTYTGGQSEGHVHAVSEDTATDRTGLKCQ</sequence>
<dbReference type="Gene3D" id="3.30.56.70">
    <property type="entry name" value="N2,N2-dimethylguanosine tRNA methyltransferase, C-terminal domain"/>
    <property type="match status" value="1"/>
</dbReference>
<feature type="compositionally biased region" description="Basic and acidic residues" evidence="20">
    <location>
        <begin position="1"/>
        <end position="12"/>
    </location>
</feature>
<dbReference type="GO" id="GO:0000049">
    <property type="term" value="F:tRNA binding"/>
    <property type="evidence" value="ECO:0007669"/>
    <property type="project" value="UniProtKB-UniRule"/>
</dbReference>
<keyword evidence="8 19" id="KW-0819">tRNA processing</keyword>
<dbReference type="Pfam" id="PF02005">
    <property type="entry name" value="TRM"/>
    <property type="match status" value="2"/>
</dbReference>
<evidence type="ECO:0000256" key="3">
    <source>
        <dbReference type="ARBA" id="ARBA00022553"/>
    </source>
</evidence>
<evidence type="ECO:0000256" key="12">
    <source>
        <dbReference type="ARBA" id="ARBA00022843"/>
    </source>
</evidence>
<feature type="domain" description="C2H2-type" evidence="21">
    <location>
        <begin position="158"/>
        <end position="185"/>
    </location>
</feature>
<keyword evidence="9" id="KW-0479">Metal-binding</keyword>
<evidence type="ECO:0000313" key="23">
    <source>
        <dbReference type="RefSeq" id="XP_007523889.1"/>
    </source>
</evidence>
<reference evidence="23" key="1">
    <citation type="submission" date="2025-08" db="UniProtKB">
        <authorList>
            <consortium name="RefSeq"/>
        </authorList>
    </citation>
    <scope>IDENTIFICATION</scope>
</reference>
<dbReference type="RefSeq" id="XP_007523889.1">
    <property type="nucleotide sequence ID" value="XM_007523827.3"/>
</dbReference>
<gene>
    <name evidence="23" type="primary">TRMT1L</name>
</gene>
<evidence type="ECO:0000256" key="18">
    <source>
        <dbReference type="PROSITE-ProRule" id="PRU00042"/>
    </source>
</evidence>
<protein>
    <recommendedName>
        <fullName evidence="16">tRNA (guanine(27)-N(2))-dimethyltransferase</fullName>
    </recommendedName>
    <alternativeName>
        <fullName evidence="17">tRNA methyltransferase 1-like protein</fullName>
    </alternativeName>
</protein>
<dbReference type="STRING" id="9365.ENSEEUP00000012906"/>
<dbReference type="GO" id="GO:0016423">
    <property type="term" value="F:tRNA (guanine) methyltransferase activity"/>
    <property type="evidence" value="ECO:0007669"/>
    <property type="project" value="InterPro"/>
</dbReference>
<feature type="region of interest" description="Disordered" evidence="20">
    <location>
        <begin position="1"/>
        <end position="55"/>
    </location>
</feature>
<keyword evidence="6 19" id="KW-0808">Transferase</keyword>
<dbReference type="SMART" id="SM00355">
    <property type="entry name" value="ZnF_C2H2"/>
    <property type="match status" value="2"/>
</dbReference>
<evidence type="ECO:0000256" key="20">
    <source>
        <dbReference type="SAM" id="MobiDB-lite"/>
    </source>
</evidence>
<dbReference type="eggNOG" id="KOG1253">
    <property type="taxonomic scope" value="Eukaryota"/>
</dbReference>
<dbReference type="GO" id="GO:0002940">
    <property type="term" value="P:tRNA N2-guanine methylation"/>
    <property type="evidence" value="ECO:0007669"/>
    <property type="project" value="TreeGrafter"/>
</dbReference>
<dbReference type="InterPro" id="IPR002905">
    <property type="entry name" value="Trm1"/>
</dbReference>
<evidence type="ECO:0000256" key="13">
    <source>
        <dbReference type="ARBA" id="ARBA00022884"/>
    </source>
</evidence>
<dbReference type="SUPFAM" id="SSF53335">
    <property type="entry name" value="S-adenosyl-L-methionine-dependent methyltransferases"/>
    <property type="match status" value="1"/>
</dbReference>
<comment type="catalytic activity">
    <reaction evidence="15">
        <text>guanosine(27) in tRNA(Tyr) + 2 S-adenosyl-L-methionine = N(2)-dimethylguanosine(27) in tRNA(Tyr) + 2 S-adenosyl-L-homocysteine + 2 H(+)</text>
        <dbReference type="Rhea" id="RHEA:83895"/>
        <dbReference type="Rhea" id="RHEA-COMP:20240"/>
        <dbReference type="Rhea" id="RHEA-COMP:20241"/>
        <dbReference type="ChEBI" id="CHEBI:15378"/>
        <dbReference type="ChEBI" id="CHEBI:57856"/>
        <dbReference type="ChEBI" id="CHEBI:59789"/>
        <dbReference type="ChEBI" id="CHEBI:74269"/>
        <dbReference type="ChEBI" id="CHEBI:74513"/>
    </reaction>
    <physiologicalReaction direction="left-to-right" evidence="15">
        <dbReference type="Rhea" id="RHEA:83896"/>
    </physiologicalReaction>
</comment>
<dbReference type="PROSITE" id="PS00028">
    <property type="entry name" value="ZINC_FINGER_C2H2_1"/>
    <property type="match status" value="1"/>
</dbReference>
<name>A0A1S2ZSI4_ERIEU</name>
<evidence type="ECO:0000256" key="17">
    <source>
        <dbReference type="ARBA" id="ARBA00093671"/>
    </source>
</evidence>
<dbReference type="CTD" id="81627"/>
<dbReference type="PROSITE" id="PS50157">
    <property type="entry name" value="ZINC_FINGER_C2H2_2"/>
    <property type="match status" value="1"/>
</dbReference>
<evidence type="ECO:0000259" key="21">
    <source>
        <dbReference type="PROSITE" id="PS50157"/>
    </source>
</evidence>
<dbReference type="CDD" id="cd02440">
    <property type="entry name" value="AdoMet_MTases"/>
    <property type="match status" value="1"/>
</dbReference>
<evidence type="ECO:0000256" key="10">
    <source>
        <dbReference type="ARBA" id="ARBA00022771"/>
    </source>
</evidence>
<keyword evidence="7 19" id="KW-0949">S-adenosyl-L-methionine</keyword>
<dbReference type="AlphaFoldDB" id="A0A1S2ZSI4"/>
<dbReference type="GO" id="GO:0005730">
    <property type="term" value="C:nucleolus"/>
    <property type="evidence" value="ECO:0007669"/>
    <property type="project" value="UniProtKB-SubCell"/>
</dbReference>
<evidence type="ECO:0000256" key="6">
    <source>
        <dbReference type="ARBA" id="ARBA00022679"/>
    </source>
</evidence>
<dbReference type="FunFam" id="3.40.50.150:FF:000098">
    <property type="entry name" value="Trmt1-like isoform 1"/>
    <property type="match status" value="1"/>
</dbReference>
<dbReference type="GO" id="GO:0008270">
    <property type="term" value="F:zinc ion binding"/>
    <property type="evidence" value="ECO:0007669"/>
    <property type="project" value="UniProtKB-KW"/>
</dbReference>
<keyword evidence="3" id="KW-0597">Phosphoprotein</keyword>
<evidence type="ECO:0000256" key="16">
    <source>
        <dbReference type="ARBA" id="ARBA00093642"/>
    </source>
</evidence>
<accession>A0A1S2ZSI4</accession>
<feature type="compositionally biased region" description="Low complexity" evidence="20">
    <location>
        <begin position="28"/>
        <end position="49"/>
    </location>
</feature>
<dbReference type="OrthoDB" id="6349953at2759"/>
<comment type="subcellular location">
    <subcellularLocation>
        <location evidence="1">Nucleus</location>
        <location evidence="1">Nucleolus</location>
    </subcellularLocation>
</comment>
<dbReference type="PANTHER" id="PTHR10631">
    <property type="entry name" value="N 2 ,N 2 -DIMETHYLGUANOSINE TRNA METHYLTRANSFERASE"/>
    <property type="match status" value="1"/>
</dbReference>
<evidence type="ECO:0000256" key="8">
    <source>
        <dbReference type="ARBA" id="ARBA00022694"/>
    </source>
</evidence>
<keyword evidence="13 19" id="KW-0694">RNA-binding</keyword>
<dbReference type="Proteomes" id="UP001652624">
    <property type="component" value="Chromosome 9"/>
</dbReference>
<evidence type="ECO:0000256" key="14">
    <source>
        <dbReference type="ARBA" id="ARBA00023242"/>
    </source>
</evidence>
<keyword evidence="22" id="KW-1185">Reference proteome</keyword>
<evidence type="ECO:0000256" key="9">
    <source>
        <dbReference type="ARBA" id="ARBA00022723"/>
    </source>
</evidence>
<keyword evidence="14" id="KW-0539">Nucleus</keyword>
<dbReference type="PANTHER" id="PTHR10631:SF1">
    <property type="entry name" value="TRMT1-LIKE PROTEIN"/>
    <property type="match status" value="1"/>
</dbReference>
<dbReference type="InterPro" id="IPR042296">
    <property type="entry name" value="tRNA_met_Trm1_C"/>
</dbReference>
<evidence type="ECO:0000256" key="15">
    <source>
        <dbReference type="ARBA" id="ARBA00093188"/>
    </source>
</evidence>